<accession>A0A382JYE0</accession>
<reference evidence="6" key="1">
    <citation type="submission" date="2018-05" db="EMBL/GenBank/DDBJ databases">
        <authorList>
            <person name="Lanie J.A."/>
            <person name="Ng W.-L."/>
            <person name="Kazmierczak K.M."/>
            <person name="Andrzejewski T.M."/>
            <person name="Davidsen T.M."/>
            <person name="Wayne K.J."/>
            <person name="Tettelin H."/>
            <person name="Glass J.I."/>
            <person name="Rusch D."/>
            <person name="Podicherti R."/>
            <person name="Tsui H.-C.T."/>
            <person name="Winkler M.E."/>
        </authorList>
    </citation>
    <scope>NUCLEOTIDE SEQUENCE</scope>
</reference>
<organism evidence="6">
    <name type="scientific">marine metagenome</name>
    <dbReference type="NCBI Taxonomy" id="408172"/>
    <lineage>
        <taxon>unclassified sequences</taxon>
        <taxon>metagenomes</taxon>
        <taxon>ecological metagenomes</taxon>
    </lineage>
</organism>
<evidence type="ECO:0000256" key="1">
    <source>
        <dbReference type="ARBA" id="ARBA00013260"/>
    </source>
</evidence>
<evidence type="ECO:0000256" key="2">
    <source>
        <dbReference type="ARBA" id="ARBA00022555"/>
    </source>
</evidence>
<dbReference type="FunFam" id="3.40.50.1470:FF:000001">
    <property type="entry name" value="Peptidyl-tRNA hydrolase"/>
    <property type="match status" value="1"/>
</dbReference>
<dbReference type="HAMAP" id="MF_00083">
    <property type="entry name" value="Pept_tRNA_hydro_bact"/>
    <property type="match status" value="1"/>
</dbReference>
<dbReference type="Pfam" id="PF01195">
    <property type="entry name" value="Pept_tRNA_hydro"/>
    <property type="match status" value="1"/>
</dbReference>
<dbReference type="GO" id="GO:0000049">
    <property type="term" value="F:tRNA binding"/>
    <property type="evidence" value="ECO:0007669"/>
    <property type="project" value="UniProtKB-KW"/>
</dbReference>
<evidence type="ECO:0000256" key="5">
    <source>
        <dbReference type="ARBA" id="ARBA00038063"/>
    </source>
</evidence>
<dbReference type="PROSITE" id="PS01195">
    <property type="entry name" value="PEPT_TRNA_HYDROL_1"/>
    <property type="match status" value="1"/>
</dbReference>
<name>A0A382JYE0_9ZZZZ</name>
<dbReference type="InterPro" id="IPR036416">
    <property type="entry name" value="Pept_tRNA_hydro_sf"/>
</dbReference>
<dbReference type="PANTHER" id="PTHR17224">
    <property type="entry name" value="PEPTIDYL-TRNA HYDROLASE"/>
    <property type="match status" value="1"/>
</dbReference>
<gene>
    <name evidence="6" type="ORF">METZ01_LOCUS268395</name>
</gene>
<keyword evidence="2" id="KW-0820">tRNA-binding</keyword>
<dbReference type="NCBIfam" id="TIGR00447">
    <property type="entry name" value="pth"/>
    <property type="match status" value="1"/>
</dbReference>
<sequence length="186" mass="21193">MFLICGLGNPGKEFINTRHNVGFNLVDKLSNFYNFSSFKKDNKKEVLKGSIGNNSCLLMKPLNFMNLSGQPIQEIVNFYKIKKDKIYIIHDDLDLELGKIKIKLGGGNGGHNGLSSIDEMIGNDYYRLRIGIDHPGIKHLVSDYVLNKFTNEEIDLVEHKFDKITKNFEILLRDPGLFLTKLAEDK</sequence>
<comment type="similarity">
    <text evidence="5">Belongs to the PTH family.</text>
</comment>
<dbReference type="Gene3D" id="3.40.50.1470">
    <property type="entry name" value="Peptidyl-tRNA hydrolase"/>
    <property type="match status" value="1"/>
</dbReference>
<dbReference type="AlphaFoldDB" id="A0A382JYE0"/>
<evidence type="ECO:0000313" key="6">
    <source>
        <dbReference type="EMBL" id="SVC15541.1"/>
    </source>
</evidence>
<dbReference type="InterPro" id="IPR001328">
    <property type="entry name" value="Pept_tRNA_hydro"/>
</dbReference>
<evidence type="ECO:0000256" key="3">
    <source>
        <dbReference type="ARBA" id="ARBA00022801"/>
    </source>
</evidence>
<dbReference type="GO" id="GO:0004045">
    <property type="term" value="F:peptidyl-tRNA hydrolase activity"/>
    <property type="evidence" value="ECO:0007669"/>
    <property type="project" value="UniProtKB-EC"/>
</dbReference>
<evidence type="ECO:0000256" key="4">
    <source>
        <dbReference type="ARBA" id="ARBA00022884"/>
    </source>
</evidence>
<dbReference type="InterPro" id="IPR018171">
    <property type="entry name" value="Pept_tRNA_hydro_CS"/>
</dbReference>
<keyword evidence="3" id="KW-0378">Hydrolase</keyword>
<dbReference type="CDD" id="cd00462">
    <property type="entry name" value="PTH"/>
    <property type="match status" value="1"/>
</dbReference>
<keyword evidence="4" id="KW-0694">RNA-binding</keyword>
<dbReference type="EC" id="3.1.1.29" evidence="1"/>
<dbReference type="SUPFAM" id="SSF53178">
    <property type="entry name" value="Peptidyl-tRNA hydrolase-like"/>
    <property type="match status" value="1"/>
</dbReference>
<dbReference type="EMBL" id="UINC01076405">
    <property type="protein sequence ID" value="SVC15541.1"/>
    <property type="molecule type" value="Genomic_DNA"/>
</dbReference>
<proteinExistence type="inferred from homology"/>
<protein>
    <recommendedName>
        <fullName evidence="1">peptidyl-tRNA hydrolase</fullName>
        <ecNumber evidence="1">3.1.1.29</ecNumber>
    </recommendedName>
</protein>
<dbReference type="PANTHER" id="PTHR17224:SF1">
    <property type="entry name" value="PEPTIDYL-TRNA HYDROLASE"/>
    <property type="match status" value="1"/>
</dbReference>